<name>A0ABV8P5K6_9SPHI</name>
<dbReference type="InterPro" id="IPR044021">
    <property type="entry name" value="CrtO"/>
</dbReference>
<gene>
    <name evidence="15" type="ORF">ACFOWA_04965</name>
</gene>
<evidence type="ECO:0000256" key="9">
    <source>
        <dbReference type="ARBA" id="ARBA00023588"/>
    </source>
</evidence>
<keyword evidence="5" id="KW-0732">Signal</keyword>
<accession>A0ABV8P5K6</accession>
<keyword evidence="16" id="KW-1185">Reference proteome</keyword>
<keyword evidence="2" id="KW-1003">Cell membrane</keyword>
<proteinExistence type="inferred from homology"/>
<keyword evidence="8" id="KW-0012">Acyltransferase</keyword>
<keyword evidence="13" id="KW-0175">Coiled coil</keyword>
<comment type="function">
    <text evidence="12">Catalyzes the acylation of glycosyl-4,4'-diaponeurosporenoate, i.e. the esterification of glucose at the C6'' position with the carboxyl group of the C(15) fatty acid 12-methyltetradecanoic acid, to yield staphyloxanthin. This is the last step in the biosynthesis of this orange pigment, present in most staphylococci strains.</text>
</comment>
<evidence type="ECO:0000256" key="8">
    <source>
        <dbReference type="ARBA" id="ARBA00023315"/>
    </source>
</evidence>
<evidence type="ECO:0000256" key="11">
    <source>
        <dbReference type="ARBA" id="ARBA00023667"/>
    </source>
</evidence>
<sequence length="135" mass="16238">MIINAFLNKTTFYNKHLINLNFIKSTRLNKLIGVYLIKWIVKNTFFKFFNPNLKMKRKMELNELENLRKEMTFAEINHLIAFICLTIFAIFKVLHGYFLLALLLMFVNTLMNLYPSLLQQENKRRIDKLKKLFIS</sequence>
<feature type="transmembrane region" description="Helical" evidence="14">
    <location>
        <begin position="71"/>
        <end position="91"/>
    </location>
</feature>
<feature type="transmembrane region" description="Helical" evidence="14">
    <location>
        <begin position="32"/>
        <end position="50"/>
    </location>
</feature>
<comment type="subcellular location">
    <subcellularLocation>
        <location evidence="1">Cell membrane</location>
        <topology evidence="1">Single-pass membrane protein</topology>
    </subcellularLocation>
</comment>
<keyword evidence="4 14" id="KW-0812">Transmembrane</keyword>
<feature type="transmembrane region" description="Helical" evidence="14">
    <location>
        <begin position="97"/>
        <end position="118"/>
    </location>
</feature>
<comment type="similarity">
    <text evidence="10">Belongs to the acyltransferase CrtO family.</text>
</comment>
<evidence type="ECO:0000256" key="10">
    <source>
        <dbReference type="ARBA" id="ARBA00023603"/>
    </source>
</evidence>
<evidence type="ECO:0000256" key="4">
    <source>
        <dbReference type="ARBA" id="ARBA00022692"/>
    </source>
</evidence>
<evidence type="ECO:0000313" key="15">
    <source>
        <dbReference type="EMBL" id="MFC4210518.1"/>
    </source>
</evidence>
<feature type="coiled-coil region" evidence="13">
    <location>
        <begin position="50"/>
        <end position="77"/>
    </location>
</feature>
<keyword evidence="3" id="KW-0808">Transferase</keyword>
<evidence type="ECO:0000256" key="5">
    <source>
        <dbReference type="ARBA" id="ARBA00022729"/>
    </source>
</evidence>
<keyword evidence="7 14" id="KW-0472">Membrane</keyword>
<comment type="caution">
    <text evidence="15">The sequence shown here is derived from an EMBL/GenBank/DDBJ whole genome shotgun (WGS) entry which is preliminary data.</text>
</comment>
<keyword evidence="6 14" id="KW-1133">Transmembrane helix</keyword>
<evidence type="ECO:0000256" key="7">
    <source>
        <dbReference type="ARBA" id="ARBA00023136"/>
    </source>
</evidence>
<evidence type="ECO:0000256" key="1">
    <source>
        <dbReference type="ARBA" id="ARBA00004162"/>
    </source>
</evidence>
<evidence type="ECO:0000256" key="3">
    <source>
        <dbReference type="ARBA" id="ARBA00022679"/>
    </source>
</evidence>
<evidence type="ECO:0000256" key="2">
    <source>
        <dbReference type="ARBA" id="ARBA00022475"/>
    </source>
</evidence>
<dbReference type="EMBL" id="JBHSBW010000007">
    <property type="protein sequence ID" value="MFC4210518.1"/>
    <property type="molecule type" value="Genomic_DNA"/>
</dbReference>
<evidence type="ECO:0000256" key="13">
    <source>
        <dbReference type="SAM" id="Coils"/>
    </source>
</evidence>
<dbReference type="RefSeq" id="WP_378984120.1">
    <property type="nucleotide sequence ID" value="NZ_JBHSBW010000007.1"/>
</dbReference>
<evidence type="ECO:0000313" key="16">
    <source>
        <dbReference type="Proteomes" id="UP001595789"/>
    </source>
</evidence>
<dbReference type="Proteomes" id="UP001595789">
    <property type="component" value="Unassembled WGS sequence"/>
</dbReference>
<evidence type="ECO:0000256" key="12">
    <source>
        <dbReference type="ARBA" id="ARBA00025324"/>
    </source>
</evidence>
<protein>
    <recommendedName>
        <fullName evidence="11">Glycosyl-4,4'-diaponeurosporenoate acyltransferase</fullName>
    </recommendedName>
</protein>
<dbReference type="Pfam" id="PF18927">
    <property type="entry name" value="CrtO"/>
    <property type="match status" value="1"/>
</dbReference>
<organism evidence="15 16">
    <name type="scientific">Pedobacter lithocola</name>
    <dbReference type="NCBI Taxonomy" id="1908239"/>
    <lineage>
        <taxon>Bacteria</taxon>
        <taxon>Pseudomonadati</taxon>
        <taxon>Bacteroidota</taxon>
        <taxon>Sphingobacteriia</taxon>
        <taxon>Sphingobacteriales</taxon>
        <taxon>Sphingobacteriaceae</taxon>
        <taxon>Pedobacter</taxon>
    </lineage>
</organism>
<comment type="pathway">
    <text evidence="9">Carotenoid biosynthesis; staphyloxanthin biosynthesis; staphyloxanthin from farnesyl diphosphate: step 5/5.</text>
</comment>
<evidence type="ECO:0000256" key="14">
    <source>
        <dbReference type="SAM" id="Phobius"/>
    </source>
</evidence>
<evidence type="ECO:0000256" key="6">
    <source>
        <dbReference type="ARBA" id="ARBA00022989"/>
    </source>
</evidence>
<reference evidence="16" key="1">
    <citation type="journal article" date="2019" name="Int. J. Syst. Evol. Microbiol.">
        <title>The Global Catalogue of Microorganisms (GCM) 10K type strain sequencing project: providing services to taxonomists for standard genome sequencing and annotation.</title>
        <authorList>
            <consortium name="The Broad Institute Genomics Platform"/>
            <consortium name="The Broad Institute Genome Sequencing Center for Infectious Disease"/>
            <person name="Wu L."/>
            <person name="Ma J."/>
        </authorList>
    </citation>
    <scope>NUCLEOTIDE SEQUENCE [LARGE SCALE GENOMIC DNA]</scope>
    <source>
        <strain evidence="16">CCM 8691</strain>
    </source>
</reference>